<evidence type="ECO:0000313" key="1">
    <source>
        <dbReference type="EMBL" id="RZS44868.1"/>
    </source>
</evidence>
<dbReference type="EMBL" id="SGWQ01000001">
    <property type="protein sequence ID" value="RZS44868.1"/>
    <property type="molecule type" value="Genomic_DNA"/>
</dbReference>
<comment type="caution">
    <text evidence="1">The sequence shown here is derived from an EMBL/GenBank/DDBJ whole genome shotgun (WGS) entry which is preliminary data.</text>
</comment>
<evidence type="ECO:0008006" key="3">
    <source>
        <dbReference type="Google" id="ProtNLM"/>
    </source>
</evidence>
<name>A0A4Q7L5F8_9PSEU</name>
<proteinExistence type="predicted"/>
<accession>A0A4Q7L5F8</accession>
<keyword evidence="2" id="KW-1185">Reference proteome</keyword>
<reference evidence="1 2" key="1">
    <citation type="submission" date="2019-02" db="EMBL/GenBank/DDBJ databases">
        <title>Genomic Encyclopedia of Type Strains, Phase IV (KMG-IV): sequencing the most valuable type-strain genomes for metagenomic binning, comparative biology and taxonomic classification.</title>
        <authorList>
            <person name="Goeker M."/>
        </authorList>
    </citation>
    <scope>NUCLEOTIDE SEQUENCE [LARGE SCALE GENOMIC DNA]</scope>
    <source>
        <strain evidence="1 2">DSM 101727</strain>
    </source>
</reference>
<protein>
    <recommendedName>
        <fullName evidence="3">Lipoprotein LpqN</fullName>
    </recommendedName>
</protein>
<evidence type="ECO:0000313" key="2">
    <source>
        <dbReference type="Proteomes" id="UP000294257"/>
    </source>
</evidence>
<gene>
    <name evidence="1" type="ORF">EV193_101748</name>
</gene>
<organism evidence="1 2">
    <name type="scientific">Herbihabitans rhizosphaerae</name>
    <dbReference type="NCBI Taxonomy" id="1872711"/>
    <lineage>
        <taxon>Bacteria</taxon>
        <taxon>Bacillati</taxon>
        <taxon>Actinomycetota</taxon>
        <taxon>Actinomycetes</taxon>
        <taxon>Pseudonocardiales</taxon>
        <taxon>Pseudonocardiaceae</taxon>
        <taxon>Herbihabitans</taxon>
    </lineage>
</organism>
<dbReference type="AlphaFoldDB" id="A0A4Q7L5F8"/>
<sequence>MAAVETTHQGEMAMATELPILISFELPEGWQPVSPDEVGAEGAAFVALNLATQGSGFTANITIDGDRRPDATLADLADASARDLAAATQETTVVNREEVGGPEAPGLTQLLRLTTPVNDVVLELVQSQVYLAMPGAVVIRAILTSTEDQFATVVPDFQKFVSTLQPDIGD</sequence>
<dbReference type="Proteomes" id="UP000294257">
    <property type="component" value="Unassembled WGS sequence"/>
</dbReference>
<dbReference type="Gene3D" id="3.40.1000.10">
    <property type="entry name" value="Mog1/PsbP, alpha/beta/alpha sandwich"/>
    <property type="match status" value="1"/>
</dbReference>